<evidence type="ECO:0000313" key="3">
    <source>
        <dbReference type="Proteomes" id="UP000193944"/>
    </source>
</evidence>
<dbReference type="OrthoDB" id="422637at2759"/>
<dbReference type="AlphaFoldDB" id="A0A1Y1XMG1"/>
<dbReference type="EMBL" id="MCFG01000015">
    <property type="protein sequence ID" value="ORX86893.1"/>
    <property type="molecule type" value="Genomic_DNA"/>
</dbReference>
<reference evidence="2 3" key="2">
    <citation type="submission" date="2016-08" db="EMBL/GenBank/DDBJ databases">
        <title>Pervasive Adenine N6-methylation of Active Genes in Fungi.</title>
        <authorList>
            <consortium name="DOE Joint Genome Institute"/>
            <person name="Mondo S.J."/>
            <person name="Dannebaum R.O."/>
            <person name="Kuo R.C."/>
            <person name="Labutti K."/>
            <person name="Haridas S."/>
            <person name="Kuo A."/>
            <person name="Salamov A."/>
            <person name="Ahrendt S.R."/>
            <person name="Lipzen A."/>
            <person name="Sullivan W."/>
            <person name="Andreopoulos W.B."/>
            <person name="Clum A."/>
            <person name="Lindquist E."/>
            <person name="Daum C."/>
            <person name="Ramamoorthy G.K."/>
            <person name="Gryganskyi A."/>
            <person name="Culley D."/>
            <person name="Magnuson J.K."/>
            <person name="James T.Y."/>
            <person name="O'Malley M.A."/>
            <person name="Stajich J.E."/>
            <person name="Spatafora J.W."/>
            <person name="Visel A."/>
            <person name="Grigoriev I.V."/>
        </authorList>
    </citation>
    <scope>NUCLEOTIDE SEQUENCE [LARGE SCALE GENOMIC DNA]</scope>
    <source>
        <strain evidence="2 3">S4</strain>
    </source>
</reference>
<dbReference type="InterPro" id="IPR052107">
    <property type="entry name" value="HEAT6"/>
</dbReference>
<dbReference type="PANTHER" id="PTHR13366:SF0">
    <property type="entry name" value="HEAT REPEAT-CONTAINING PROTEIN 6"/>
    <property type="match status" value="1"/>
</dbReference>
<accession>A0A1Y1XMG1</accession>
<dbReference type="SUPFAM" id="SSF48371">
    <property type="entry name" value="ARM repeat"/>
    <property type="match status" value="2"/>
</dbReference>
<dbReference type="InterPro" id="IPR016024">
    <property type="entry name" value="ARM-type_fold"/>
</dbReference>
<dbReference type="Proteomes" id="UP000193944">
    <property type="component" value="Unassembled WGS sequence"/>
</dbReference>
<gene>
    <name evidence="2" type="ORF">BCR32DRAFT_240608</name>
</gene>
<feature type="domain" description="DUF4042" evidence="1">
    <location>
        <begin position="284"/>
        <end position="451"/>
    </location>
</feature>
<proteinExistence type="predicted"/>
<sequence>MSFVDLSNSLMKETNNDKQNSLLKKLISIPYPIPDIQQENVISLLKFGIKKFKSNSENIKYFYKLISLLFSKRQIKFNSNHNIINDLINYLLNNYDKLKKEDQIENLKALSFVLYENGSYCEKFYETLITKLVNLANKNDLPRLEIKRLAIISLGNLCFKTGTKLNSSQYKTIYNVIYSHIINNQNNISLNQSKIINSSLRVYQIMISEDKEILTNSKNNLIYLYNFIFNDYKPIGRRDSLNKMNLYKNDSVISLTPSNIVQSDSEISDSDFSNSKVKMDNYNKIKLNALYCLQAIIKSSPKLFYPYWDMFIPYVNDKTNKSLLTLIQNDPVPQIRATAITTLTCMVDGAKPYLAVATDSHSKTNFISLSERLGIQISLFHNGLLNALKTETNISIINLIIKCMCVLVQNSSYDKISTNYPVLIRDNMVPLIFHDDDRIKESALHCINILLDSHFDSHFLTKTLDIPKELLKSFENINIFPAEKDNYTIINIIISIIKKTESNIVKAECYSILSTIAKHDIEIIKEKWTFIKELVDNGINDNNDLIKINTFKVLESYTQTINLDYNKWKENFDLDWWEDIINYILIQINSDSAIMRATSCDCISNIPETIFEQMNKLKQIPCITIPLNLSQNDKNFNVRAAACRTLGTLITYKFLSNDTMFIIDVASTIQDTIKDNNLIVRIRSSWLYGNFCDNLILMSENQESQSLLDEWLDNDMIMKLLESGISAAKDNDKCRASALRGLGGVIRICPKPFIENQINNIIKEVILVTKKNAEAGSVKIRWNACHAILNMFKNKDFSIGKSSWTSPLILSLLKSIKNCRNFKVRINATNALLELKTKEQYGNMNLIKNTLECVLSSLENIDDLANTRYGEYKYQQQLKEKLSTLLEIIMKIYSNNSDNNSEDYKLYIERISKLKKSQELEELKNPAKFYEDFLDSHKDEINEQ</sequence>
<evidence type="ECO:0000313" key="2">
    <source>
        <dbReference type="EMBL" id="ORX86893.1"/>
    </source>
</evidence>
<comment type="caution">
    <text evidence="2">The sequence shown here is derived from an EMBL/GenBank/DDBJ whole genome shotgun (WGS) entry which is preliminary data.</text>
</comment>
<dbReference type="STRING" id="1754192.A0A1Y1XMG1"/>
<dbReference type="PANTHER" id="PTHR13366">
    <property type="entry name" value="MALARIA ANTIGEN-RELATED"/>
    <property type="match status" value="1"/>
</dbReference>
<dbReference type="Pfam" id="PF13251">
    <property type="entry name" value="DUF4042"/>
    <property type="match status" value="1"/>
</dbReference>
<protein>
    <submittedName>
        <fullName evidence="2">ARM repeat-containing protein</fullName>
    </submittedName>
</protein>
<dbReference type="InterPro" id="IPR025283">
    <property type="entry name" value="DUF4042"/>
</dbReference>
<keyword evidence="3" id="KW-1185">Reference proteome</keyword>
<evidence type="ECO:0000259" key="1">
    <source>
        <dbReference type="Pfam" id="PF13251"/>
    </source>
</evidence>
<name>A0A1Y1XMG1_9FUNG</name>
<reference evidence="2 3" key="1">
    <citation type="submission" date="2016-08" db="EMBL/GenBank/DDBJ databases">
        <title>A Parts List for Fungal Cellulosomes Revealed by Comparative Genomics.</title>
        <authorList>
            <consortium name="DOE Joint Genome Institute"/>
            <person name="Haitjema C.H."/>
            <person name="Gilmore S.P."/>
            <person name="Henske J.K."/>
            <person name="Solomon K.V."/>
            <person name="De Groot R."/>
            <person name="Kuo A."/>
            <person name="Mondo S.J."/>
            <person name="Salamov A.A."/>
            <person name="Labutti K."/>
            <person name="Zhao Z."/>
            <person name="Chiniquy J."/>
            <person name="Barry K."/>
            <person name="Brewer H.M."/>
            <person name="Purvine S.O."/>
            <person name="Wright A.T."/>
            <person name="Boxma B."/>
            <person name="Van Alen T."/>
            <person name="Hackstein J.H."/>
            <person name="Baker S.E."/>
            <person name="Grigoriev I.V."/>
            <person name="O'Malley M.A."/>
        </authorList>
    </citation>
    <scope>NUCLEOTIDE SEQUENCE [LARGE SCALE GENOMIC DNA]</scope>
    <source>
        <strain evidence="2 3">S4</strain>
    </source>
</reference>
<dbReference type="InterPro" id="IPR011989">
    <property type="entry name" value="ARM-like"/>
</dbReference>
<organism evidence="2 3">
    <name type="scientific">Anaeromyces robustus</name>
    <dbReference type="NCBI Taxonomy" id="1754192"/>
    <lineage>
        <taxon>Eukaryota</taxon>
        <taxon>Fungi</taxon>
        <taxon>Fungi incertae sedis</taxon>
        <taxon>Chytridiomycota</taxon>
        <taxon>Chytridiomycota incertae sedis</taxon>
        <taxon>Neocallimastigomycetes</taxon>
        <taxon>Neocallimastigales</taxon>
        <taxon>Neocallimastigaceae</taxon>
        <taxon>Anaeromyces</taxon>
    </lineage>
</organism>
<dbReference type="Gene3D" id="1.25.10.10">
    <property type="entry name" value="Leucine-rich Repeat Variant"/>
    <property type="match status" value="2"/>
</dbReference>